<dbReference type="RefSeq" id="WP_091513081.1">
    <property type="nucleotide sequence ID" value="NZ_FNFH01000003.1"/>
</dbReference>
<evidence type="ECO:0000256" key="5">
    <source>
        <dbReference type="SAM" id="Phobius"/>
    </source>
</evidence>
<protein>
    <recommendedName>
        <fullName evidence="8">DUF1656 domain-containing protein</fullName>
    </recommendedName>
</protein>
<dbReference type="EMBL" id="FNFH01000003">
    <property type="protein sequence ID" value="SDK28949.1"/>
    <property type="molecule type" value="Genomic_DNA"/>
</dbReference>
<evidence type="ECO:0000256" key="2">
    <source>
        <dbReference type="ARBA" id="ARBA00022692"/>
    </source>
</evidence>
<proteinExistence type="predicted"/>
<dbReference type="STRING" id="658219.SAMN05216212_2096"/>
<keyword evidence="3 5" id="KW-1133">Transmembrane helix</keyword>
<keyword evidence="1" id="KW-1003">Cell membrane</keyword>
<keyword evidence="7" id="KW-1185">Reference proteome</keyword>
<accession>A0A1G9ANK8</accession>
<reference evidence="7" key="1">
    <citation type="submission" date="2016-10" db="EMBL/GenBank/DDBJ databases">
        <authorList>
            <person name="Varghese N."/>
            <person name="Submissions S."/>
        </authorList>
    </citation>
    <scope>NUCLEOTIDE SEQUENCE [LARGE SCALE GENOMIC DNA]</scope>
    <source>
        <strain evidence="7">CGMCC 1.10658</strain>
    </source>
</reference>
<dbReference type="InterPro" id="IPR012451">
    <property type="entry name" value="DUF1656"/>
</dbReference>
<dbReference type="Pfam" id="PF07869">
    <property type="entry name" value="DUF1656"/>
    <property type="match status" value="1"/>
</dbReference>
<evidence type="ECO:0008006" key="8">
    <source>
        <dbReference type="Google" id="ProtNLM"/>
    </source>
</evidence>
<dbReference type="AlphaFoldDB" id="A0A1G9ANK8"/>
<gene>
    <name evidence="6" type="ORF">SAMN05216212_2096</name>
</gene>
<sequence length="70" mass="7652">MLPIPHEISLGGIYLPPLLLAAVLGFGAATMTARAFDHYRLSRYFASPPLVLIGMVIIYTLLFGLFFIGI</sequence>
<evidence type="ECO:0000256" key="1">
    <source>
        <dbReference type="ARBA" id="ARBA00022475"/>
    </source>
</evidence>
<feature type="transmembrane region" description="Helical" evidence="5">
    <location>
        <begin position="45"/>
        <end position="68"/>
    </location>
</feature>
<dbReference type="Proteomes" id="UP000199305">
    <property type="component" value="Unassembled WGS sequence"/>
</dbReference>
<keyword evidence="4 5" id="KW-0472">Membrane</keyword>
<organism evidence="6 7">
    <name type="scientific">Microbulbifer yueqingensis</name>
    <dbReference type="NCBI Taxonomy" id="658219"/>
    <lineage>
        <taxon>Bacteria</taxon>
        <taxon>Pseudomonadati</taxon>
        <taxon>Pseudomonadota</taxon>
        <taxon>Gammaproteobacteria</taxon>
        <taxon>Cellvibrionales</taxon>
        <taxon>Microbulbiferaceae</taxon>
        <taxon>Microbulbifer</taxon>
    </lineage>
</organism>
<feature type="transmembrane region" description="Helical" evidence="5">
    <location>
        <begin position="12"/>
        <end position="33"/>
    </location>
</feature>
<evidence type="ECO:0000313" key="7">
    <source>
        <dbReference type="Proteomes" id="UP000199305"/>
    </source>
</evidence>
<evidence type="ECO:0000256" key="4">
    <source>
        <dbReference type="ARBA" id="ARBA00023136"/>
    </source>
</evidence>
<evidence type="ECO:0000256" key="3">
    <source>
        <dbReference type="ARBA" id="ARBA00022989"/>
    </source>
</evidence>
<name>A0A1G9ANK8_9GAMM</name>
<evidence type="ECO:0000313" key="6">
    <source>
        <dbReference type="EMBL" id="SDK28949.1"/>
    </source>
</evidence>
<dbReference type="OrthoDB" id="5461070at2"/>
<keyword evidence="2 5" id="KW-0812">Transmembrane</keyword>